<comment type="caution">
    <text evidence="2">The sequence shown here is derived from an EMBL/GenBank/DDBJ whole genome shotgun (WGS) entry which is preliminary data.</text>
</comment>
<name>A0A8E0RJ62_9TREM</name>
<proteinExistence type="predicted"/>
<gene>
    <name evidence="2" type="ORF">FBUS_05627</name>
</gene>
<feature type="region of interest" description="Disordered" evidence="1">
    <location>
        <begin position="1"/>
        <end position="33"/>
    </location>
</feature>
<reference evidence="2" key="1">
    <citation type="submission" date="2019-05" db="EMBL/GenBank/DDBJ databases">
        <title>Annotation for the trematode Fasciolopsis buski.</title>
        <authorList>
            <person name="Choi Y.-J."/>
        </authorList>
    </citation>
    <scope>NUCLEOTIDE SEQUENCE</scope>
    <source>
        <strain evidence="2">HT</strain>
        <tissue evidence="2">Whole worm</tissue>
    </source>
</reference>
<protein>
    <submittedName>
        <fullName evidence="2">Uncharacterized protein</fullName>
    </submittedName>
</protein>
<feature type="compositionally biased region" description="Polar residues" evidence="1">
    <location>
        <begin position="1"/>
        <end position="10"/>
    </location>
</feature>
<evidence type="ECO:0000313" key="2">
    <source>
        <dbReference type="EMBL" id="KAA0184089.1"/>
    </source>
</evidence>
<dbReference type="EMBL" id="LUCM01011362">
    <property type="protein sequence ID" value="KAA0184089.1"/>
    <property type="molecule type" value="Genomic_DNA"/>
</dbReference>
<dbReference type="Proteomes" id="UP000728185">
    <property type="component" value="Unassembled WGS sequence"/>
</dbReference>
<evidence type="ECO:0000256" key="1">
    <source>
        <dbReference type="SAM" id="MobiDB-lite"/>
    </source>
</evidence>
<sequence>MSTEATQQMLDDSDFTPVMGMRGAPLKEERDRSSCLVPSNEVDAEAPCYPIRTVRSLPLFQPEMKCKLHAIVAFPNLNKPQPMLTLAVGIIFNLPLAVLSGSRPEANLASLHFFPLIVF</sequence>
<dbReference type="AlphaFoldDB" id="A0A8E0RJ62"/>
<keyword evidence="3" id="KW-1185">Reference proteome</keyword>
<evidence type="ECO:0000313" key="3">
    <source>
        <dbReference type="Proteomes" id="UP000728185"/>
    </source>
</evidence>
<organism evidence="2 3">
    <name type="scientific">Fasciolopsis buskii</name>
    <dbReference type="NCBI Taxonomy" id="27845"/>
    <lineage>
        <taxon>Eukaryota</taxon>
        <taxon>Metazoa</taxon>
        <taxon>Spiralia</taxon>
        <taxon>Lophotrochozoa</taxon>
        <taxon>Platyhelminthes</taxon>
        <taxon>Trematoda</taxon>
        <taxon>Digenea</taxon>
        <taxon>Plagiorchiida</taxon>
        <taxon>Echinostomata</taxon>
        <taxon>Echinostomatoidea</taxon>
        <taxon>Fasciolidae</taxon>
        <taxon>Fasciolopsis</taxon>
    </lineage>
</organism>
<accession>A0A8E0RJ62</accession>